<dbReference type="NCBIfam" id="TIGR00212">
    <property type="entry name" value="hemC"/>
    <property type="match status" value="1"/>
</dbReference>
<dbReference type="InterPro" id="IPR022417">
    <property type="entry name" value="Porphobilin_deaminase_N"/>
</dbReference>
<evidence type="ECO:0000256" key="3">
    <source>
        <dbReference type="ARBA" id="ARBA00005638"/>
    </source>
</evidence>
<evidence type="ECO:0000313" key="12">
    <source>
        <dbReference type="Proteomes" id="UP000324974"/>
    </source>
</evidence>
<evidence type="ECO:0000259" key="9">
    <source>
        <dbReference type="Pfam" id="PF01379"/>
    </source>
</evidence>
<evidence type="ECO:0000256" key="7">
    <source>
        <dbReference type="ARBA" id="ARBA00048169"/>
    </source>
</evidence>
<dbReference type="KEGG" id="lrs:PX52LOC_03085"/>
<dbReference type="InterPro" id="IPR022418">
    <property type="entry name" value="Porphobilinogen_deaminase_C"/>
</dbReference>
<dbReference type="Gene3D" id="3.30.160.40">
    <property type="entry name" value="Porphobilinogen deaminase, C-terminal domain"/>
    <property type="match status" value="1"/>
</dbReference>
<gene>
    <name evidence="8" type="primary">hemC</name>
    <name evidence="11" type="ORF">PX52LOC_03085</name>
</gene>
<comment type="pathway">
    <text evidence="2">Porphyrin-containing compound metabolism; protoporphyrin-IX biosynthesis; coproporphyrinogen-III from 5-aminolevulinate: step 2/4.</text>
</comment>
<dbReference type="RefSeq" id="WP_149110907.1">
    <property type="nucleotide sequence ID" value="NZ_CP042425.1"/>
</dbReference>
<reference evidence="12" key="1">
    <citation type="submission" date="2019-08" db="EMBL/GenBank/DDBJ databases">
        <title>Limnoglobus roseus gen. nov., sp. nov., a novel freshwater planctomycete with a giant genome from the family Gemmataceae.</title>
        <authorList>
            <person name="Kulichevskaya I.S."/>
            <person name="Naumoff D.G."/>
            <person name="Miroshnikov K."/>
            <person name="Ivanova A."/>
            <person name="Philippov D.A."/>
            <person name="Hakobyan A."/>
            <person name="Rijpstra I.C."/>
            <person name="Sinninghe Damste J.S."/>
            <person name="Liesack W."/>
            <person name="Dedysh S.N."/>
        </authorList>
    </citation>
    <scope>NUCLEOTIDE SEQUENCE [LARGE SCALE GENOMIC DNA]</scope>
    <source>
        <strain evidence="12">PX52</strain>
    </source>
</reference>
<dbReference type="GO" id="GO:0004418">
    <property type="term" value="F:hydroxymethylbilane synthase activity"/>
    <property type="evidence" value="ECO:0007669"/>
    <property type="project" value="UniProtKB-UniRule"/>
</dbReference>
<dbReference type="PROSITE" id="PS00533">
    <property type="entry name" value="PORPHOBILINOGEN_DEAM"/>
    <property type="match status" value="1"/>
</dbReference>
<comment type="catalytic activity">
    <reaction evidence="7 8">
        <text>4 porphobilinogen + H2O = hydroxymethylbilane + 4 NH4(+)</text>
        <dbReference type="Rhea" id="RHEA:13185"/>
        <dbReference type="ChEBI" id="CHEBI:15377"/>
        <dbReference type="ChEBI" id="CHEBI:28938"/>
        <dbReference type="ChEBI" id="CHEBI:57845"/>
        <dbReference type="ChEBI" id="CHEBI:58126"/>
        <dbReference type="EC" id="2.5.1.61"/>
    </reaction>
</comment>
<sequence length="314" mass="33384">MTTPLKLGTRGSPLALWQANHVAALLRPILDPRPVELVRIETHGDRDQASALSQMGGFGVFTKAIQNAILDKTADVAVHSLKDLPTIPTDGVILAATPERAPNGDAFLSTKYGRFDDLPSGATLGTSSLRRRAQILNYRPDLRLVELRGNVDTRLRKLDEQSLDGIILAEAGLLRLGLGSRITEILDPTWMLPAVGQGAIGLECREADAETRGILEAINHAETWSRVLAERAMLWTLGGGCLVPIGATSKLADGVLTVRGAVLSPDGRRRITATHRGPADTPVAVGQELAAKLKDEGAEEMLATGIGERGASAP</sequence>
<keyword evidence="5 8" id="KW-0808">Transferase</keyword>
<dbReference type="InterPro" id="IPR036803">
    <property type="entry name" value="Porphobilinogen_deaminase_C_sf"/>
</dbReference>
<dbReference type="OrthoDB" id="9810298at2"/>
<evidence type="ECO:0000256" key="4">
    <source>
        <dbReference type="ARBA" id="ARBA00011245"/>
    </source>
</evidence>
<comment type="similarity">
    <text evidence="3 8">Belongs to the HMBS family.</text>
</comment>
<dbReference type="AlphaFoldDB" id="A0A5C1ADR3"/>
<keyword evidence="12" id="KW-1185">Reference proteome</keyword>
<feature type="modified residue" description="S-(dipyrrolylmethanemethyl)cysteine" evidence="8">
    <location>
        <position position="241"/>
    </location>
</feature>
<evidence type="ECO:0000313" key="11">
    <source>
        <dbReference type="EMBL" id="QEL16146.1"/>
    </source>
</evidence>
<dbReference type="SUPFAM" id="SSF54782">
    <property type="entry name" value="Porphobilinogen deaminase (hydroxymethylbilane synthase), C-terminal domain"/>
    <property type="match status" value="1"/>
</dbReference>
<proteinExistence type="inferred from homology"/>
<feature type="domain" description="Porphobilinogen deaminase C-terminal" evidence="10">
    <location>
        <begin position="225"/>
        <end position="294"/>
    </location>
</feature>
<protein>
    <recommendedName>
        <fullName evidence="8">Porphobilinogen deaminase</fullName>
        <shortName evidence="8">PBG</shortName>
        <ecNumber evidence="8">2.5.1.61</ecNumber>
    </recommendedName>
    <alternativeName>
        <fullName evidence="8">Hydroxymethylbilane synthase</fullName>
        <shortName evidence="8">HMBS</shortName>
    </alternativeName>
    <alternativeName>
        <fullName evidence="8">Pre-uroporphyrinogen synthase</fullName>
    </alternativeName>
</protein>
<dbReference type="InterPro" id="IPR000860">
    <property type="entry name" value="HemC"/>
</dbReference>
<keyword evidence="6 8" id="KW-0627">Porphyrin biosynthesis</keyword>
<organism evidence="11 12">
    <name type="scientific">Limnoglobus roseus</name>
    <dbReference type="NCBI Taxonomy" id="2598579"/>
    <lineage>
        <taxon>Bacteria</taxon>
        <taxon>Pseudomonadati</taxon>
        <taxon>Planctomycetota</taxon>
        <taxon>Planctomycetia</taxon>
        <taxon>Gemmatales</taxon>
        <taxon>Gemmataceae</taxon>
        <taxon>Limnoglobus</taxon>
    </lineage>
</organism>
<comment type="function">
    <text evidence="1 8">Tetrapolymerization of the monopyrrole PBG into the hydroxymethylbilane pre-uroporphyrinogen in several discrete steps.</text>
</comment>
<comment type="cofactor">
    <cofactor evidence="8">
        <name>dipyrromethane</name>
        <dbReference type="ChEBI" id="CHEBI:60342"/>
    </cofactor>
    <text evidence="8">Binds 1 dipyrromethane group covalently.</text>
</comment>
<dbReference type="GO" id="GO:0006782">
    <property type="term" value="P:protoporphyrinogen IX biosynthetic process"/>
    <property type="evidence" value="ECO:0007669"/>
    <property type="project" value="UniProtKB-UniRule"/>
</dbReference>
<dbReference type="PIRSF" id="PIRSF001438">
    <property type="entry name" value="4pyrrol_synth_OHMeBilane_synth"/>
    <property type="match status" value="1"/>
</dbReference>
<evidence type="ECO:0000256" key="1">
    <source>
        <dbReference type="ARBA" id="ARBA00002869"/>
    </source>
</evidence>
<evidence type="ECO:0000256" key="6">
    <source>
        <dbReference type="ARBA" id="ARBA00023244"/>
    </source>
</evidence>
<comment type="subunit">
    <text evidence="4 8">Monomer.</text>
</comment>
<dbReference type="FunFam" id="3.40.190.10:FF:000005">
    <property type="entry name" value="Porphobilinogen deaminase"/>
    <property type="match status" value="1"/>
</dbReference>
<comment type="miscellaneous">
    <text evidence="8">The porphobilinogen subunits are added to the dipyrromethane group.</text>
</comment>
<dbReference type="InterPro" id="IPR022419">
    <property type="entry name" value="Porphobilin_deaminase_cofac_BS"/>
</dbReference>
<dbReference type="SUPFAM" id="SSF53850">
    <property type="entry name" value="Periplasmic binding protein-like II"/>
    <property type="match status" value="1"/>
</dbReference>
<name>A0A5C1ADR3_9BACT</name>
<evidence type="ECO:0000259" key="10">
    <source>
        <dbReference type="Pfam" id="PF03900"/>
    </source>
</evidence>
<dbReference type="GO" id="GO:0005737">
    <property type="term" value="C:cytoplasm"/>
    <property type="evidence" value="ECO:0007669"/>
    <property type="project" value="UniProtKB-UniRule"/>
</dbReference>
<dbReference type="PANTHER" id="PTHR11557">
    <property type="entry name" value="PORPHOBILINOGEN DEAMINASE"/>
    <property type="match status" value="1"/>
</dbReference>
<evidence type="ECO:0000256" key="2">
    <source>
        <dbReference type="ARBA" id="ARBA00004735"/>
    </source>
</evidence>
<dbReference type="Pfam" id="PF01379">
    <property type="entry name" value="Porphobil_deam"/>
    <property type="match status" value="1"/>
</dbReference>
<dbReference type="Gene3D" id="3.40.190.10">
    <property type="entry name" value="Periplasmic binding protein-like II"/>
    <property type="match status" value="2"/>
</dbReference>
<dbReference type="Proteomes" id="UP000324974">
    <property type="component" value="Chromosome"/>
</dbReference>
<feature type="domain" description="Porphobilinogen deaminase N-terminal" evidence="9">
    <location>
        <begin position="5"/>
        <end position="211"/>
    </location>
</feature>
<dbReference type="EMBL" id="CP042425">
    <property type="protein sequence ID" value="QEL16146.1"/>
    <property type="molecule type" value="Genomic_DNA"/>
</dbReference>
<dbReference type="PRINTS" id="PR00151">
    <property type="entry name" value="PORPHBDMNASE"/>
</dbReference>
<evidence type="ECO:0000256" key="5">
    <source>
        <dbReference type="ARBA" id="ARBA00022679"/>
    </source>
</evidence>
<evidence type="ECO:0000256" key="8">
    <source>
        <dbReference type="HAMAP-Rule" id="MF_00260"/>
    </source>
</evidence>
<dbReference type="PANTHER" id="PTHR11557:SF0">
    <property type="entry name" value="PORPHOBILINOGEN DEAMINASE"/>
    <property type="match status" value="1"/>
</dbReference>
<dbReference type="EC" id="2.5.1.61" evidence="8"/>
<dbReference type="HAMAP" id="MF_00260">
    <property type="entry name" value="Porphobil_deam"/>
    <property type="match status" value="1"/>
</dbReference>
<dbReference type="Pfam" id="PF03900">
    <property type="entry name" value="Porphobil_deamC"/>
    <property type="match status" value="1"/>
</dbReference>
<accession>A0A5C1ADR3</accession>